<evidence type="ECO:0000256" key="7">
    <source>
        <dbReference type="ARBA" id="ARBA00022723"/>
    </source>
</evidence>
<dbReference type="InterPro" id="IPR019554">
    <property type="entry name" value="Soluble_ligand-bd"/>
</dbReference>
<dbReference type="SUPFAM" id="SSF142984">
    <property type="entry name" value="Nqo1 middle domain-like"/>
    <property type="match status" value="1"/>
</dbReference>
<dbReference type="PROSITE" id="PS00644">
    <property type="entry name" value="COMPLEX1_51K_1"/>
    <property type="match status" value="1"/>
</dbReference>
<keyword evidence="15" id="KW-0560">Oxidoreductase</keyword>
<keyword evidence="9 13" id="KW-0408">Iron</keyword>
<dbReference type="GO" id="GO:0051287">
    <property type="term" value="F:NAD binding"/>
    <property type="evidence" value="ECO:0007669"/>
    <property type="project" value="UniProtKB-UniRule"/>
</dbReference>
<dbReference type="FunFam" id="1.20.1440.230:FF:000001">
    <property type="entry name" value="Mitochondrial NADH dehydrogenase flavoprotein 1"/>
    <property type="match status" value="1"/>
</dbReference>
<keyword evidence="7 13" id="KW-0479">Metal-binding</keyword>
<keyword evidence="10 13" id="KW-0411">Iron-sulfur</keyword>
<comment type="caution">
    <text evidence="15">The sequence shown here is derived from an EMBL/GenBank/DDBJ whole genome shotgun (WGS) entry which is preliminary data.</text>
</comment>
<dbReference type="Gene3D" id="1.20.1440.230">
    <property type="entry name" value="NADH-ubiquinone oxidoreductase 51kDa subunit, iron-sulphur binding domain"/>
    <property type="match status" value="1"/>
</dbReference>
<dbReference type="EMBL" id="DSUJ01000008">
    <property type="protein sequence ID" value="HFI90814.1"/>
    <property type="molecule type" value="Genomic_DNA"/>
</dbReference>
<dbReference type="Gene3D" id="3.40.50.11540">
    <property type="entry name" value="NADH-ubiquinone oxidoreductase 51kDa subunit"/>
    <property type="match status" value="1"/>
</dbReference>
<dbReference type="InterPro" id="IPR011538">
    <property type="entry name" value="Nuo51_FMN-bd"/>
</dbReference>
<dbReference type="SMART" id="SM00928">
    <property type="entry name" value="NADH_4Fe-4S"/>
    <property type="match status" value="1"/>
</dbReference>
<keyword evidence="11 13" id="KW-0520">NAD</keyword>
<dbReference type="Gene3D" id="6.10.250.1450">
    <property type="match status" value="1"/>
</dbReference>
<comment type="cofactor">
    <cofactor evidence="2 13">
        <name>[4Fe-4S] cluster</name>
        <dbReference type="ChEBI" id="CHEBI:49883"/>
    </cofactor>
</comment>
<comment type="cofactor">
    <cofactor evidence="1 13">
        <name>FMN</name>
        <dbReference type="ChEBI" id="CHEBI:58210"/>
    </cofactor>
</comment>
<dbReference type="AlphaFoldDB" id="A0A7V3E737"/>
<name>A0A7V3E737_9BACT</name>
<gene>
    <name evidence="15" type="primary">nuoF</name>
    <name evidence="15" type="ORF">ENS31_04685</name>
</gene>
<dbReference type="GO" id="GO:0051539">
    <property type="term" value="F:4 iron, 4 sulfur cluster binding"/>
    <property type="evidence" value="ECO:0007669"/>
    <property type="project" value="UniProtKB-UniRule"/>
</dbReference>
<dbReference type="Pfam" id="PF10531">
    <property type="entry name" value="SLBB"/>
    <property type="match status" value="1"/>
</dbReference>
<dbReference type="GO" id="GO:0008137">
    <property type="term" value="F:NADH dehydrogenase (ubiquinone) activity"/>
    <property type="evidence" value="ECO:0007669"/>
    <property type="project" value="InterPro"/>
</dbReference>
<dbReference type="GO" id="GO:0046872">
    <property type="term" value="F:metal ion binding"/>
    <property type="evidence" value="ECO:0007669"/>
    <property type="project" value="UniProtKB-KW"/>
</dbReference>
<dbReference type="Gene3D" id="3.10.20.600">
    <property type="match status" value="1"/>
</dbReference>
<dbReference type="InterPro" id="IPR050837">
    <property type="entry name" value="ComplexI_51kDa_subunit"/>
</dbReference>
<comment type="similarity">
    <text evidence="3 13">Belongs to the complex I 51 kDa subunit family.</text>
</comment>
<keyword evidence="6 13" id="KW-0288">FMN</keyword>
<dbReference type="SUPFAM" id="SSF142019">
    <property type="entry name" value="Nqo1 FMN-binding domain-like"/>
    <property type="match status" value="1"/>
</dbReference>
<evidence type="ECO:0000256" key="6">
    <source>
        <dbReference type="ARBA" id="ARBA00022643"/>
    </source>
</evidence>
<evidence type="ECO:0000256" key="2">
    <source>
        <dbReference type="ARBA" id="ARBA00001966"/>
    </source>
</evidence>
<evidence type="ECO:0000256" key="3">
    <source>
        <dbReference type="ARBA" id="ARBA00007523"/>
    </source>
</evidence>
<dbReference type="FunFam" id="3.40.50.11540:FF:000001">
    <property type="entry name" value="NADH dehydrogenase [ubiquinone] flavoprotein 1, mitochondrial"/>
    <property type="match status" value="1"/>
</dbReference>
<keyword evidence="5 13" id="KW-0285">Flavoprotein</keyword>
<protein>
    <recommendedName>
        <fullName evidence="13">NADH-quinone oxidoreductase subunit F</fullName>
        <ecNumber evidence="13">7.1.1.-</ecNumber>
    </recommendedName>
</protein>
<feature type="domain" description="NADH-ubiquinone oxidoreductase 51kDa subunit iron-sulphur binding" evidence="14">
    <location>
        <begin position="327"/>
        <end position="372"/>
    </location>
</feature>
<dbReference type="InterPro" id="IPR011537">
    <property type="entry name" value="NADH-UbQ_OxRdtase_suF"/>
</dbReference>
<keyword evidence="13" id="KW-0874">Quinone</keyword>
<evidence type="ECO:0000256" key="12">
    <source>
        <dbReference type="ARBA" id="ARBA00047712"/>
    </source>
</evidence>
<evidence type="ECO:0000313" key="15">
    <source>
        <dbReference type="EMBL" id="HFI90814.1"/>
    </source>
</evidence>
<dbReference type="NCBIfam" id="TIGR01959">
    <property type="entry name" value="nuoF_fam"/>
    <property type="match status" value="1"/>
</dbReference>
<proteinExistence type="inferred from homology"/>
<dbReference type="PANTHER" id="PTHR11780:SF10">
    <property type="entry name" value="NADH DEHYDROGENASE [UBIQUINONE] FLAVOPROTEIN 1, MITOCHONDRIAL"/>
    <property type="match status" value="1"/>
</dbReference>
<evidence type="ECO:0000256" key="5">
    <source>
        <dbReference type="ARBA" id="ARBA00022630"/>
    </source>
</evidence>
<comment type="function">
    <text evidence="13">NDH-1 shuttles electrons from NADH, via FMN and iron-sulfur (Fe-S) centers, to quinones in the respiratory chain.</text>
</comment>
<evidence type="ECO:0000256" key="1">
    <source>
        <dbReference type="ARBA" id="ARBA00001917"/>
    </source>
</evidence>
<evidence type="ECO:0000256" key="9">
    <source>
        <dbReference type="ARBA" id="ARBA00023004"/>
    </source>
</evidence>
<organism evidence="15">
    <name type="scientific">Ignavibacterium album</name>
    <dbReference type="NCBI Taxonomy" id="591197"/>
    <lineage>
        <taxon>Bacteria</taxon>
        <taxon>Pseudomonadati</taxon>
        <taxon>Ignavibacteriota</taxon>
        <taxon>Ignavibacteria</taxon>
        <taxon>Ignavibacteriales</taxon>
        <taxon>Ignavibacteriaceae</taxon>
        <taxon>Ignavibacterium</taxon>
    </lineage>
</organism>
<dbReference type="GO" id="GO:0010181">
    <property type="term" value="F:FMN binding"/>
    <property type="evidence" value="ECO:0007669"/>
    <property type="project" value="InterPro"/>
</dbReference>
<sequence>MEKIVLPDIKDFHKLDVYLQHGGYTAAKKAFGQSPDDIIDQVKRSGLRGRGGAAFLTGLKWSFMPKTTDKPKYLCVNGDESEPGSFKDRQIFEYNPHQLIEGTIITCYAIGAKVAYIYIRGEYHKWIKLMQKALDDAYAAGYLGEKMKEKFGTDFYCDIYIHKGAGAYICGEESALMNSIEGKRGYPRVKPPFPAQNGLWGCPTTINNVETITNVPPIINKGWEWFASIGEPKHPGTILFGVSGHVNKPGVYELPSGTLLTDIIYNYAGGVPGNKKNLCVIPGGSSMPPLRGDQIEGVKMDAESLKAAGSAIGTGGIMVMDEDTDLVKVLARIAHFYHHESCGQCTPCREGTGWLEKILKRILAGKGSVSDLDLLITVANQIEGNTICALGEAAAWPVKYMVERFRDYFEKRVSSEISLPVANKVHSMRHTVIPVEEIKH</sequence>
<accession>A0A7V3E737</accession>
<dbReference type="Pfam" id="PF10589">
    <property type="entry name" value="NADH_4Fe-4S"/>
    <property type="match status" value="1"/>
</dbReference>
<dbReference type="GO" id="GO:0045333">
    <property type="term" value="P:cellular respiration"/>
    <property type="evidence" value="ECO:0007669"/>
    <property type="project" value="TreeGrafter"/>
</dbReference>
<dbReference type="InterPro" id="IPR019575">
    <property type="entry name" value="Nuop51_4Fe4S-bd"/>
</dbReference>
<dbReference type="GO" id="GO:0048038">
    <property type="term" value="F:quinone binding"/>
    <property type="evidence" value="ECO:0007669"/>
    <property type="project" value="UniProtKB-KW"/>
</dbReference>
<evidence type="ECO:0000256" key="8">
    <source>
        <dbReference type="ARBA" id="ARBA00022967"/>
    </source>
</evidence>
<evidence type="ECO:0000256" key="13">
    <source>
        <dbReference type="RuleBase" id="RU364066"/>
    </source>
</evidence>
<comment type="catalytic activity">
    <reaction evidence="12 13">
        <text>a quinone + NADH + 5 H(+)(in) = a quinol + NAD(+) + 4 H(+)(out)</text>
        <dbReference type="Rhea" id="RHEA:57888"/>
        <dbReference type="ChEBI" id="CHEBI:15378"/>
        <dbReference type="ChEBI" id="CHEBI:24646"/>
        <dbReference type="ChEBI" id="CHEBI:57540"/>
        <dbReference type="ChEBI" id="CHEBI:57945"/>
        <dbReference type="ChEBI" id="CHEBI:132124"/>
    </reaction>
</comment>
<evidence type="ECO:0000259" key="14">
    <source>
        <dbReference type="SMART" id="SM00928"/>
    </source>
</evidence>
<dbReference type="EC" id="7.1.1.-" evidence="13"/>
<keyword evidence="8" id="KW-1278">Translocase</keyword>
<evidence type="ECO:0000256" key="11">
    <source>
        <dbReference type="ARBA" id="ARBA00023027"/>
    </source>
</evidence>
<dbReference type="SUPFAM" id="SSF140490">
    <property type="entry name" value="Nqo1C-terminal domain-like"/>
    <property type="match status" value="1"/>
</dbReference>
<keyword evidence="4 13" id="KW-0004">4Fe-4S</keyword>
<dbReference type="GO" id="GO:0003954">
    <property type="term" value="F:NADH dehydrogenase activity"/>
    <property type="evidence" value="ECO:0007669"/>
    <property type="project" value="TreeGrafter"/>
</dbReference>
<evidence type="ECO:0000256" key="4">
    <source>
        <dbReference type="ARBA" id="ARBA00022485"/>
    </source>
</evidence>
<dbReference type="InterPro" id="IPR037225">
    <property type="entry name" value="Nuo51_FMN-bd_sf"/>
</dbReference>
<dbReference type="InterPro" id="IPR037207">
    <property type="entry name" value="Nuop51_4Fe4S-bd_sf"/>
</dbReference>
<dbReference type="Pfam" id="PF01512">
    <property type="entry name" value="Complex1_51K"/>
    <property type="match status" value="1"/>
</dbReference>
<reference evidence="15" key="1">
    <citation type="journal article" date="2020" name="mSystems">
        <title>Genome- and Community-Level Interaction Insights into Carbon Utilization and Element Cycling Functions of Hydrothermarchaeota in Hydrothermal Sediment.</title>
        <authorList>
            <person name="Zhou Z."/>
            <person name="Liu Y."/>
            <person name="Xu W."/>
            <person name="Pan J."/>
            <person name="Luo Z.H."/>
            <person name="Li M."/>
        </authorList>
    </citation>
    <scope>NUCLEOTIDE SEQUENCE [LARGE SCALE GENOMIC DNA]</scope>
    <source>
        <strain evidence="15">SpSt-479</strain>
    </source>
</reference>
<dbReference type="NCBIfam" id="NF010120">
    <property type="entry name" value="PRK13596.1"/>
    <property type="match status" value="1"/>
</dbReference>
<evidence type="ECO:0000256" key="10">
    <source>
        <dbReference type="ARBA" id="ARBA00023014"/>
    </source>
</evidence>
<dbReference type="PROSITE" id="PS00645">
    <property type="entry name" value="COMPLEX1_51K_2"/>
    <property type="match status" value="1"/>
</dbReference>
<dbReference type="PANTHER" id="PTHR11780">
    <property type="entry name" value="NADH-UBIQUINONE OXIDOREDUCTASE FLAVOPROTEIN 1 NDUFV1"/>
    <property type="match status" value="1"/>
</dbReference>
<dbReference type="InterPro" id="IPR001949">
    <property type="entry name" value="NADH-UbQ_OxRdtase_51kDa_CS"/>
</dbReference>